<dbReference type="RefSeq" id="XP_002116328.1">
    <property type="nucleotide sequence ID" value="XM_002116292.1"/>
</dbReference>
<evidence type="ECO:0000256" key="7">
    <source>
        <dbReference type="SAM" id="Phobius"/>
    </source>
</evidence>
<gene>
    <name evidence="9" type="ORF">TRIADDRAFT_36521</name>
</gene>
<dbReference type="Pfam" id="PF00083">
    <property type="entry name" value="Sugar_tr"/>
    <property type="match status" value="1"/>
</dbReference>
<protein>
    <recommendedName>
        <fullName evidence="8">Major facilitator superfamily (MFS) profile domain-containing protein</fullName>
    </recommendedName>
</protein>
<dbReference type="GeneID" id="6757439"/>
<keyword evidence="3" id="KW-0813">Transport</keyword>
<dbReference type="PROSITE" id="PS00217">
    <property type="entry name" value="SUGAR_TRANSPORT_2"/>
    <property type="match status" value="1"/>
</dbReference>
<feature type="transmembrane region" description="Helical" evidence="7">
    <location>
        <begin position="177"/>
        <end position="202"/>
    </location>
</feature>
<evidence type="ECO:0000313" key="9">
    <source>
        <dbReference type="EMBL" id="EDV21361.1"/>
    </source>
</evidence>
<evidence type="ECO:0000256" key="2">
    <source>
        <dbReference type="ARBA" id="ARBA00008335"/>
    </source>
</evidence>
<evidence type="ECO:0000259" key="8">
    <source>
        <dbReference type="PROSITE" id="PS50850"/>
    </source>
</evidence>
<feature type="transmembrane region" description="Helical" evidence="7">
    <location>
        <begin position="55"/>
        <end position="72"/>
    </location>
</feature>
<dbReference type="AlphaFoldDB" id="B3S7V5"/>
<evidence type="ECO:0000313" key="10">
    <source>
        <dbReference type="Proteomes" id="UP000009022"/>
    </source>
</evidence>
<dbReference type="KEGG" id="tad:TRIADDRAFT_36521"/>
<dbReference type="STRING" id="10228.B3S7V5"/>
<feature type="transmembrane region" description="Helical" evidence="7">
    <location>
        <begin position="319"/>
        <end position="341"/>
    </location>
</feature>
<feature type="transmembrane region" description="Helical" evidence="7">
    <location>
        <begin position="142"/>
        <end position="165"/>
    </location>
</feature>
<keyword evidence="10" id="KW-1185">Reference proteome</keyword>
<dbReference type="CTD" id="6757439"/>
<feature type="transmembrane region" description="Helical" evidence="7">
    <location>
        <begin position="348"/>
        <end position="367"/>
    </location>
</feature>
<feature type="transmembrane region" description="Helical" evidence="7">
    <location>
        <begin position="436"/>
        <end position="455"/>
    </location>
</feature>
<organism evidence="9 10">
    <name type="scientific">Trichoplax adhaerens</name>
    <name type="common">Trichoplax reptans</name>
    <dbReference type="NCBI Taxonomy" id="10228"/>
    <lineage>
        <taxon>Eukaryota</taxon>
        <taxon>Metazoa</taxon>
        <taxon>Placozoa</taxon>
        <taxon>Uniplacotomia</taxon>
        <taxon>Trichoplacea</taxon>
        <taxon>Trichoplacidae</taxon>
        <taxon>Trichoplax</taxon>
    </lineage>
</organism>
<keyword evidence="5 7" id="KW-1133">Transmembrane helix</keyword>
<dbReference type="InterPro" id="IPR036259">
    <property type="entry name" value="MFS_trans_sf"/>
</dbReference>
<dbReference type="EMBL" id="DS985254">
    <property type="protein sequence ID" value="EDV21361.1"/>
    <property type="molecule type" value="Genomic_DNA"/>
</dbReference>
<dbReference type="InParanoid" id="B3S7V5"/>
<dbReference type="PROSITE" id="PS00216">
    <property type="entry name" value="SUGAR_TRANSPORT_1"/>
    <property type="match status" value="1"/>
</dbReference>
<name>B3S7V5_TRIAD</name>
<dbReference type="PhylomeDB" id="B3S7V5"/>
<feature type="non-terminal residue" evidence="9">
    <location>
        <position position="458"/>
    </location>
</feature>
<dbReference type="OrthoDB" id="3936150at2759"/>
<dbReference type="OMA" id="RFQIEFH"/>
<sequence length="458" mass="50641">MSYDDILQAIGYGKFHYILLLVCGLAVAADAVEIQAISFVLPSACDLKLNDIEKGWLTAIIFIGMMVGGYVWGGLADVQGRRNILRYALFVNGLFGLISAFSPNFGFFAFCRFMSGLGVGGSMPVVFSYFTEFQPRSHRGSMITILACFWMLGTIIAAGLAWLIIPHDIGGPLGSIFFGSWRIFLCIATFPCFTVALALLFLPESPRFYLEVGERRKAIKSLQTVERFNRGALRSTLHVSHIVAIRDGKIVSTYYTVLQASKELFYQPYLRRTLILFNIWFTFSFGYYGLSLWFPELFKKFADGSTCSNRMLNANNTEIYFESFLTSISTLPGNLITVLLIDRIGRKIILACSMGSSGVAVFFIWLVNRKQDTVILSCVFSGLSIGGWNALDVLGPELYPTHLRSTAFGLQSVLGRIASVLGNLLFAQLIDVDCAIPILLVSACLGWGAISAIWLPNT</sequence>
<dbReference type="GO" id="GO:0022857">
    <property type="term" value="F:transmembrane transporter activity"/>
    <property type="evidence" value="ECO:0007669"/>
    <property type="project" value="InterPro"/>
</dbReference>
<proteinExistence type="inferred from homology"/>
<feature type="transmembrane region" description="Helical" evidence="7">
    <location>
        <begin position="407"/>
        <end position="430"/>
    </location>
</feature>
<dbReference type="InterPro" id="IPR005829">
    <property type="entry name" value="Sugar_transporter_CS"/>
</dbReference>
<accession>B3S7V5</accession>
<dbReference type="GO" id="GO:0016020">
    <property type="term" value="C:membrane"/>
    <property type="evidence" value="ECO:0000318"/>
    <property type="project" value="GO_Central"/>
</dbReference>
<feature type="transmembrane region" description="Helical" evidence="7">
    <location>
        <begin position="84"/>
        <end position="101"/>
    </location>
</feature>
<evidence type="ECO:0000256" key="4">
    <source>
        <dbReference type="ARBA" id="ARBA00022692"/>
    </source>
</evidence>
<evidence type="ECO:0000256" key="3">
    <source>
        <dbReference type="ARBA" id="ARBA00022448"/>
    </source>
</evidence>
<evidence type="ECO:0000256" key="6">
    <source>
        <dbReference type="ARBA" id="ARBA00023136"/>
    </source>
</evidence>
<comment type="similarity">
    <text evidence="2">Belongs to the major facilitator superfamily.</text>
</comment>
<reference evidence="9 10" key="1">
    <citation type="journal article" date="2008" name="Nature">
        <title>The Trichoplax genome and the nature of placozoans.</title>
        <authorList>
            <person name="Srivastava M."/>
            <person name="Begovic E."/>
            <person name="Chapman J."/>
            <person name="Putnam N.H."/>
            <person name="Hellsten U."/>
            <person name="Kawashima T."/>
            <person name="Kuo A."/>
            <person name="Mitros T."/>
            <person name="Salamov A."/>
            <person name="Carpenter M.L."/>
            <person name="Signorovitch A.Y."/>
            <person name="Moreno M.A."/>
            <person name="Kamm K."/>
            <person name="Grimwood J."/>
            <person name="Schmutz J."/>
            <person name="Shapiro H."/>
            <person name="Grigoriev I.V."/>
            <person name="Buss L.W."/>
            <person name="Schierwater B."/>
            <person name="Dellaporta S.L."/>
            <person name="Rokhsar D.S."/>
        </authorList>
    </citation>
    <scope>NUCLEOTIDE SEQUENCE [LARGE SCALE GENOMIC DNA]</scope>
    <source>
        <strain evidence="9 10">Grell-BS-1999</strain>
    </source>
</reference>
<evidence type="ECO:0000256" key="1">
    <source>
        <dbReference type="ARBA" id="ARBA00004141"/>
    </source>
</evidence>
<feature type="transmembrane region" description="Helical" evidence="7">
    <location>
        <begin position="274"/>
        <end position="294"/>
    </location>
</feature>
<dbReference type="HOGENOM" id="CLU_001265_46_15_1"/>
<dbReference type="PANTHER" id="PTHR23511:SF34">
    <property type="entry name" value="SYNAPTIC VESICLE GLYCOPROTEIN 2"/>
    <property type="match status" value="1"/>
</dbReference>
<dbReference type="InterPro" id="IPR020846">
    <property type="entry name" value="MFS_dom"/>
</dbReference>
<feature type="transmembrane region" description="Helical" evidence="7">
    <location>
        <begin position="107"/>
        <end position="130"/>
    </location>
</feature>
<feature type="domain" description="Major facilitator superfamily (MFS) profile" evidence="8">
    <location>
        <begin position="19"/>
        <end position="458"/>
    </location>
</feature>
<dbReference type="Gene3D" id="1.20.1250.20">
    <property type="entry name" value="MFS general substrate transporter like domains"/>
    <property type="match status" value="1"/>
</dbReference>
<comment type="subcellular location">
    <subcellularLocation>
        <location evidence="1">Membrane</location>
        <topology evidence="1">Multi-pass membrane protein</topology>
    </subcellularLocation>
</comment>
<dbReference type="SUPFAM" id="SSF103473">
    <property type="entry name" value="MFS general substrate transporter"/>
    <property type="match status" value="1"/>
</dbReference>
<dbReference type="eggNOG" id="KOG0255">
    <property type="taxonomic scope" value="Eukaryota"/>
</dbReference>
<dbReference type="PROSITE" id="PS50850">
    <property type="entry name" value="MFS"/>
    <property type="match status" value="1"/>
</dbReference>
<dbReference type="PANTHER" id="PTHR23511">
    <property type="entry name" value="SYNAPTIC VESICLE GLYCOPROTEIN 2"/>
    <property type="match status" value="1"/>
</dbReference>
<evidence type="ECO:0000256" key="5">
    <source>
        <dbReference type="ARBA" id="ARBA00022989"/>
    </source>
</evidence>
<dbReference type="InterPro" id="IPR005828">
    <property type="entry name" value="MFS_sugar_transport-like"/>
</dbReference>
<dbReference type="Proteomes" id="UP000009022">
    <property type="component" value="Unassembled WGS sequence"/>
</dbReference>
<keyword evidence="4 7" id="KW-0812">Transmembrane</keyword>
<dbReference type="FunCoup" id="B3S7V5">
    <property type="interactions" value="984"/>
</dbReference>
<dbReference type="FunFam" id="1.20.1250.20:FF:000232">
    <property type="entry name" value="Organic cation/carnitine transporter 7"/>
    <property type="match status" value="1"/>
</dbReference>
<keyword evidence="6 7" id="KW-0472">Membrane</keyword>